<feature type="domain" description="Excisionase-like" evidence="3">
    <location>
        <begin position="4"/>
        <end position="58"/>
    </location>
</feature>
<evidence type="ECO:0000256" key="1">
    <source>
        <dbReference type="ARBA" id="ARBA00023125"/>
    </source>
</evidence>
<dbReference type="Gene3D" id="1.10.1660.20">
    <property type="match status" value="1"/>
</dbReference>
<dbReference type="Pfam" id="PF07825">
    <property type="entry name" value="Exc"/>
    <property type="match status" value="1"/>
</dbReference>
<reference evidence="4 5" key="1">
    <citation type="submission" date="2020-06" db="EMBL/GenBank/DDBJ databases">
        <title>Genome sequence of Paramixta manurensis strain PD-1.</title>
        <authorList>
            <person name="Lee C.W."/>
            <person name="Kim J."/>
        </authorList>
    </citation>
    <scope>NUCLEOTIDE SEQUENCE [LARGE SCALE GENOMIC DNA]</scope>
    <source>
        <strain evidence="4 5">PD-1</strain>
    </source>
</reference>
<organism evidence="4 5">
    <name type="scientific">Paramixta manurensis</name>
    <dbReference type="NCBI Taxonomy" id="2740817"/>
    <lineage>
        <taxon>Bacteria</taxon>
        <taxon>Pseudomonadati</taxon>
        <taxon>Pseudomonadota</taxon>
        <taxon>Gammaproteobacteria</taxon>
        <taxon>Enterobacterales</taxon>
        <taxon>Erwiniaceae</taxon>
        <taxon>Paramixta</taxon>
    </lineage>
</organism>
<dbReference type="GO" id="GO:0003677">
    <property type="term" value="F:DNA binding"/>
    <property type="evidence" value="ECO:0007669"/>
    <property type="project" value="UniProtKB-KW"/>
</dbReference>
<evidence type="ECO:0000313" key="4">
    <source>
        <dbReference type="EMBL" id="QKJ87466.1"/>
    </source>
</evidence>
<dbReference type="KEGG" id="pmak:PMPD1_2524"/>
<gene>
    <name evidence="4" type="ORF">PMPD1_2524</name>
</gene>
<accession>A0A6M8U9P2</accession>
<proteinExistence type="predicted"/>
<dbReference type="InterPro" id="IPR038137">
    <property type="entry name" value="Excisionase-like_sf"/>
</dbReference>
<dbReference type="SUPFAM" id="SSF46955">
    <property type="entry name" value="Putative DNA-binding domain"/>
    <property type="match status" value="1"/>
</dbReference>
<dbReference type="EMBL" id="CP054212">
    <property type="protein sequence ID" value="QKJ87466.1"/>
    <property type="molecule type" value="Genomic_DNA"/>
</dbReference>
<dbReference type="GO" id="GO:0006310">
    <property type="term" value="P:DNA recombination"/>
    <property type="evidence" value="ECO:0007669"/>
    <property type="project" value="UniProtKB-KW"/>
</dbReference>
<dbReference type="AlphaFoldDB" id="A0A6M8U9P2"/>
<keyword evidence="2" id="KW-0233">DNA recombination</keyword>
<dbReference type="InterPro" id="IPR012884">
    <property type="entry name" value="Excisionase-like"/>
</dbReference>
<name>A0A6M8U9P2_9GAMM</name>
<dbReference type="InterPro" id="IPR009061">
    <property type="entry name" value="DNA-bd_dom_put_sf"/>
</dbReference>
<evidence type="ECO:0000256" key="2">
    <source>
        <dbReference type="ARBA" id="ARBA00023172"/>
    </source>
</evidence>
<dbReference type="Proteomes" id="UP000505325">
    <property type="component" value="Chromosome"/>
</dbReference>
<evidence type="ECO:0000313" key="5">
    <source>
        <dbReference type="Proteomes" id="UP000505325"/>
    </source>
</evidence>
<dbReference type="RefSeq" id="WP_354292608.1">
    <property type="nucleotide sequence ID" value="NZ_CP054212.1"/>
</dbReference>
<protein>
    <submittedName>
        <fullName evidence="4">Excisionase</fullName>
    </submittedName>
</protein>
<keyword evidence="5" id="KW-1185">Reference proteome</keyword>
<sequence>MSWLTLDEWCEENYPGKKPSHQTLMRWARNGNLYPPAEKHGREYRVKPETIYIQTNSMRASKQLIKTHAEKFKASSFMEKVINDTARKI</sequence>
<evidence type="ECO:0000259" key="3">
    <source>
        <dbReference type="Pfam" id="PF07825"/>
    </source>
</evidence>
<keyword evidence="1" id="KW-0238">DNA-binding</keyword>